<protein>
    <recommendedName>
        <fullName evidence="10">Cytochrome c-type biogenesis protein</fullName>
    </recommendedName>
</protein>
<evidence type="ECO:0000259" key="12">
    <source>
        <dbReference type="Pfam" id="PF23914"/>
    </source>
</evidence>
<dbReference type="PROSITE" id="PS50005">
    <property type="entry name" value="TPR"/>
    <property type="match status" value="1"/>
</dbReference>
<dbReference type="AlphaFoldDB" id="A0A3G8H571"/>
<dbReference type="KEGG" id="cpau:EHF44_19710"/>
<dbReference type="Proteomes" id="UP000270411">
    <property type="component" value="Chromosome 2"/>
</dbReference>
<dbReference type="SUPFAM" id="SSF48452">
    <property type="entry name" value="TPR-like"/>
    <property type="match status" value="1"/>
</dbReference>
<dbReference type="OrthoDB" id="9776053at2"/>
<feature type="domain" description="CcmH/CycL/Ccl2/NrfF N-terminal" evidence="11">
    <location>
        <begin position="12"/>
        <end position="129"/>
    </location>
</feature>
<keyword evidence="5" id="KW-0677">Repeat</keyword>
<dbReference type="GO" id="GO:0005886">
    <property type="term" value="C:plasma membrane"/>
    <property type="evidence" value="ECO:0007669"/>
    <property type="project" value="TreeGrafter"/>
</dbReference>
<feature type="domain" description="Cytochrome c-type biogenesis protein H TPR" evidence="12">
    <location>
        <begin position="210"/>
        <end position="327"/>
    </location>
</feature>
<evidence type="ECO:0000313" key="14">
    <source>
        <dbReference type="Proteomes" id="UP000270411"/>
    </source>
</evidence>
<keyword evidence="10" id="KW-0812">Transmembrane</keyword>
<dbReference type="Pfam" id="PF23914">
    <property type="entry name" value="TPR_CcmH_CycH"/>
    <property type="match status" value="1"/>
</dbReference>
<evidence type="ECO:0000256" key="8">
    <source>
        <dbReference type="ARBA" id="ARBA00023004"/>
    </source>
</evidence>
<feature type="signal peptide" evidence="10">
    <location>
        <begin position="1"/>
        <end position="25"/>
    </location>
</feature>
<evidence type="ECO:0000256" key="6">
    <source>
        <dbReference type="ARBA" id="ARBA00022748"/>
    </source>
</evidence>
<dbReference type="GO" id="GO:0017004">
    <property type="term" value="P:cytochrome complex assembly"/>
    <property type="evidence" value="ECO:0007669"/>
    <property type="project" value="UniProtKB-KW"/>
</dbReference>
<evidence type="ECO:0000256" key="3">
    <source>
        <dbReference type="ARBA" id="ARBA00022723"/>
    </source>
</evidence>
<dbReference type="FunFam" id="1.10.8.640:FF:000001">
    <property type="entry name" value="Cytochrome c-type biogenesis protein"/>
    <property type="match status" value="1"/>
</dbReference>
<evidence type="ECO:0000256" key="1">
    <source>
        <dbReference type="ARBA" id="ARBA00010342"/>
    </source>
</evidence>
<evidence type="ECO:0000256" key="10">
    <source>
        <dbReference type="RuleBase" id="RU364112"/>
    </source>
</evidence>
<evidence type="ECO:0000256" key="5">
    <source>
        <dbReference type="ARBA" id="ARBA00022737"/>
    </source>
</evidence>
<evidence type="ECO:0000256" key="7">
    <source>
        <dbReference type="ARBA" id="ARBA00022803"/>
    </source>
</evidence>
<evidence type="ECO:0000313" key="13">
    <source>
        <dbReference type="EMBL" id="AZG15693.1"/>
    </source>
</evidence>
<feature type="chain" id="PRO_5017847503" description="Cytochrome c-type biogenesis protein" evidence="10">
    <location>
        <begin position="26"/>
        <end position="352"/>
    </location>
</feature>
<sequence>MPSRRWHTLRTLLVLLAVLAGPADAAAPDPALDARVHALAQQLRCMVCQNQTLADSNAPLAVDLRGQIRAQMAQGASDMAIKDFLVQRYGDFVLYDPPFKPATWALWLGPFALLAGIVAMLWRRRRATATAALAAGEILPPRPAEPPPPRRAGARWTSAALCLCLPPAAAAIYLHLGNPSAVWQRADAHDLSGDTHAPQIGQIEAMLDQLARRLQAKPDDATGWTMLARSYTVLERFDDAASAYARAIALAPGVASLHSDYADVLASLDDGSLEGRAMTEIRAALAHDPEDPKGLALAASAAAQRGDVAQAIDYWQRLYRLLPPDSQTATRIAANIAAAQGAGAPANAATPR</sequence>
<gene>
    <name evidence="13" type="ORF">EHF44_19710</name>
</gene>
<dbReference type="RefSeq" id="WP_124685426.1">
    <property type="nucleotide sequence ID" value="NZ_CP033970.1"/>
</dbReference>
<feature type="repeat" description="TPR" evidence="9">
    <location>
        <begin position="221"/>
        <end position="254"/>
    </location>
</feature>
<evidence type="ECO:0000259" key="11">
    <source>
        <dbReference type="Pfam" id="PF03918"/>
    </source>
</evidence>
<dbReference type="CDD" id="cd16378">
    <property type="entry name" value="CcmH_N"/>
    <property type="match status" value="1"/>
</dbReference>
<dbReference type="Gene3D" id="1.10.8.640">
    <property type="entry name" value="Cytochrome C biogenesis protein"/>
    <property type="match status" value="1"/>
</dbReference>
<dbReference type="GO" id="GO:0046872">
    <property type="term" value="F:metal ion binding"/>
    <property type="evidence" value="ECO:0007669"/>
    <property type="project" value="UniProtKB-KW"/>
</dbReference>
<accession>A0A3G8H571</accession>
<evidence type="ECO:0000256" key="4">
    <source>
        <dbReference type="ARBA" id="ARBA00022729"/>
    </source>
</evidence>
<dbReference type="Gene3D" id="1.25.40.10">
    <property type="entry name" value="Tetratricopeptide repeat domain"/>
    <property type="match status" value="1"/>
</dbReference>
<keyword evidence="4 10" id="KW-0732">Signal</keyword>
<organism evidence="13 14">
    <name type="scientific">Cupriavidus pauculus</name>
    <dbReference type="NCBI Taxonomy" id="82633"/>
    <lineage>
        <taxon>Bacteria</taxon>
        <taxon>Pseudomonadati</taxon>
        <taxon>Pseudomonadota</taxon>
        <taxon>Betaproteobacteria</taxon>
        <taxon>Burkholderiales</taxon>
        <taxon>Burkholderiaceae</taxon>
        <taxon>Cupriavidus</taxon>
    </lineage>
</organism>
<dbReference type="InterPro" id="IPR051263">
    <property type="entry name" value="C-type_cytochrome_biogenesis"/>
</dbReference>
<dbReference type="PANTHER" id="PTHR47870:SF1">
    <property type="entry name" value="CYTOCHROME C-TYPE BIOGENESIS PROTEIN CCMH"/>
    <property type="match status" value="1"/>
</dbReference>
<keyword evidence="3 10" id="KW-0479">Metal-binding</keyword>
<reference evidence="14" key="1">
    <citation type="submission" date="2018-11" db="EMBL/GenBank/DDBJ databases">
        <title>FDA dAtabase for Regulatory Grade micrObial Sequences (FDA-ARGOS): Supporting development and validation of Infectious Disease Dx tests.</title>
        <authorList>
            <person name="Goldberg B."/>
            <person name="Campos J."/>
            <person name="Tallon L."/>
            <person name="Sadzewicz L."/>
            <person name="Zhao X."/>
            <person name="Vavikolanu K."/>
            <person name="Mehta A."/>
            <person name="Aluvathingal J."/>
            <person name="Nadendla S."/>
            <person name="Geyer C."/>
            <person name="Nandy P."/>
            <person name="Yan Y."/>
            <person name="Sichtig H."/>
        </authorList>
    </citation>
    <scope>NUCLEOTIDE SEQUENCE [LARGE SCALE GENOMIC DNA]</scope>
    <source>
        <strain evidence="14">FDAARGOS_614</strain>
    </source>
</reference>
<comment type="similarity">
    <text evidence="1 10">Belongs to the CcmH/CycL/Ccl2/NrfF family.</text>
</comment>
<dbReference type="Pfam" id="PF03918">
    <property type="entry name" value="CcmH"/>
    <property type="match status" value="1"/>
</dbReference>
<keyword evidence="10" id="KW-1133">Transmembrane helix</keyword>
<dbReference type="InterPro" id="IPR011990">
    <property type="entry name" value="TPR-like_helical_dom_sf"/>
</dbReference>
<dbReference type="InterPro" id="IPR005616">
    <property type="entry name" value="CcmH/CycL/Ccl2/NrfF_N"/>
</dbReference>
<feature type="transmembrane region" description="Helical" evidence="10">
    <location>
        <begin position="104"/>
        <end position="122"/>
    </location>
</feature>
<proteinExistence type="inferred from homology"/>
<dbReference type="InterPro" id="IPR038297">
    <property type="entry name" value="CcmH/CycL/NrfF/Ccl2_sf"/>
</dbReference>
<name>A0A3G8H571_9BURK</name>
<dbReference type="InterPro" id="IPR056413">
    <property type="entry name" value="TPR_CcmH_CycH"/>
</dbReference>
<evidence type="ECO:0000256" key="9">
    <source>
        <dbReference type="PROSITE-ProRule" id="PRU00339"/>
    </source>
</evidence>
<keyword evidence="8 10" id="KW-0408">Iron</keyword>
<keyword evidence="7 9" id="KW-0802">TPR repeat</keyword>
<comment type="function">
    <text evidence="10">Possible subunit of a heme lyase.</text>
</comment>
<dbReference type="InterPro" id="IPR019734">
    <property type="entry name" value="TPR_rpt"/>
</dbReference>
<dbReference type="EMBL" id="CP033970">
    <property type="protein sequence ID" value="AZG15693.1"/>
    <property type="molecule type" value="Genomic_DNA"/>
</dbReference>
<keyword evidence="10" id="KW-0472">Membrane</keyword>
<keyword evidence="6" id="KW-0201">Cytochrome c-type biogenesis</keyword>
<evidence type="ECO:0000256" key="2">
    <source>
        <dbReference type="ARBA" id="ARBA00022617"/>
    </source>
</evidence>
<keyword evidence="2 10" id="KW-0349">Heme</keyword>
<dbReference type="PANTHER" id="PTHR47870">
    <property type="entry name" value="CYTOCHROME C-TYPE BIOGENESIS PROTEIN CCMH"/>
    <property type="match status" value="1"/>
</dbReference>
<dbReference type="SMART" id="SM00028">
    <property type="entry name" value="TPR"/>
    <property type="match status" value="2"/>
</dbReference>